<dbReference type="InterPro" id="IPR032979">
    <property type="entry name" value="ENGase"/>
</dbReference>
<name>A0AAJ7CHH7_CEPCN</name>
<dbReference type="Gene3D" id="2.60.120.260">
    <property type="entry name" value="Galactose-binding domain-like"/>
    <property type="match status" value="1"/>
</dbReference>
<dbReference type="CDD" id="cd06547">
    <property type="entry name" value="GH85_ENGase"/>
    <property type="match status" value="1"/>
</dbReference>
<keyword evidence="2" id="KW-1133">Transmembrane helix</keyword>
<dbReference type="KEGG" id="ccin:107274903"/>
<keyword evidence="2" id="KW-0812">Transmembrane</keyword>
<dbReference type="PANTHER" id="PTHR13246">
    <property type="entry name" value="ENDO BETA N-ACETYLGLUCOSAMINIDASE"/>
    <property type="match status" value="1"/>
</dbReference>
<dbReference type="RefSeq" id="XP_015609952.1">
    <property type="nucleotide sequence ID" value="XM_015754466.2"/>
</dbReference>
<feature type="domain" description="Cytosolic endo-beta-N-acetylglucosaminidase TIM barrel" evidence="3">
    <location>
        <begin position="75"/>
        <end position="354"/>
    </location>
</feature>
<sequence>MTSEDAKVSKPIVDLEELYKNINCLPEWLETVKLRENAEFVFRGSQISVDGEVLRKESRDAMPKTILCHDMMGGYLEDRFINGSQAYDSYLFYHWNLIDTFIYFSHHLITIPPYGWINTAHRHGVKILGTVITENNNGEEVWKRVLVSEEKCREFANALIHVAQHYGFDGWLLNIENKIEADSIEMLLYFIRYLTSNSHIANEISEIIWYDSVTIEGKLHWQNELNDLNKAFFLACDGIYLNYNITKKGLASSKSLADLYDRSKDVYVGVDVHGRGSPGGGGFDSSEAMQMIADSHLSAAIFAPAWTYEYFNGEKFYEIEDTYWAQLIPYLYIHVPLYDNETFRTSFCRGAGVKYYCNGKVEYNGFYNLSKQKVQLSVTVPNLLFTRKELISEKPLKKIYESAERILTINGRSITIEKTSTNPKKNYFEFHNMCSYNGGGCLKLITVDPKVYHRLLLVYVEFARGIQATIIYRNNGEHTQVPRNLITSAPMLILGNDQDLKCIKPIDVEQIDTQWNRGLYSTTMRSIFEIGLAFSTPGGYEVGEILLEEKQPRFGVILVVFGVLVLVHGASLGGSGAGLWAGAGALVAGALGVIATITTFTEKSQKGNSGFSTAYLASSLVSLALSNMAAITALTAVVRDSQRVPEITLLSLPDEEDDLVELEGGWGGLQASIGLLIASVVELLISGYSCVTLTPRLCSCLRSNSETSEPEGKLKTHNMVHQWVVTQNLLPKNQPIYVLQPVLPMHPMMQPPYATMTPPPRNYPAPGMISPPGSIPIGTPGYKLAVPPHLGHPNQPSSQMMRMKPRRHPGEHHPEQIHDRKRHLQSKNEKKCQTIGEDQVDLAHTYTGLDKRISEEFISIAMDPERKSKASSSLGSDIGTRKSS</sequence>
<dbReference type="PANTHER" id="PTHR13246:SF1">
    <property type="entry name" value="CYTOSOLIC ENDO-BETA-N-ACETYLGLUCOSAMINIDASE"/>
    <property type="match status" value="1"/>
</dbReference>
<feature type="compositionally biased region" description="Polar residues" evidence="1">
    <location>
        <begin position="870"/>
        <end position="884"/>
    </location>
</feature>
<dbReference type="Pfam" id="PF03644">
    <property type="entry name" value="Glyco_hydro_85"/>
    <property type="match status" value="1"/>
</dbReference>
<accession>A0AAJ7CHH7</accession>
<evidence type="ECO:0000313" key="4">
    <source>
        <dbReference type="Proteomes" id="UP000694920"/>
    </source>
</evidence>
<evidence type="ECO:0000256" key="2">
    <source>
        <dbReference type="SAM" id="Phobius"/>
    </source>
</evidence>
<proteinExistence type="predicted"/>
<feature type="transmembrane region" description="Helical" evidence="2">
    <location>
        <begin position="554"/>
        <end position="573"/>
    </location>
</feature>
<evidence type="ECO:0000256" key="1">
    <source>
        <dbReference type="SAM" id="MobiDB-lite"/>
    </source>
</evidence>
<dbReference type="AlphaFoldDB" id="A0AAJ7CHH7"/>
<keyword evidence="4" id="KW-1185">Reference proteome</keyword>
<protein>
    <submittedName>
        <fullName evidence="5">Uncharacterized protein LOC107274903</fullName>
    </submittedName>
</protein>
<feature type="transmembrane region" description="Helical" evidence="2">
    <location>
        <begin position="613"/>
        <end position="638"/>
    </location>
</feature>
<feature type="region of interest" description="Disordered" evidence="1">
    <location>
        <begin position="862"/>
        <end position="884"/>
    </location>
</feature>
<dbReference type="GO" id="GO:0033925">
    <property type="term" value="F:mannosyl-glycoprotein endo-beta-N-acetylglucosaminidase activity"/>
    <property type="evidence" value="ECO:0007669"/>
    <property type="project" value="UniProtKB-EC"/>
</dbReference>
<dbReference type="GO" id="GO:0005829">
    <property type="term" value="C:cytosol"/>
    <property type="evidence" value="ECO:0007669"/>
    <property type="project" value="UniProtKB-SubCell"/>
</dbReference>
<reference evidence="5" key="1">
    <citation type="submission" date="2025-08" db="UniProtKB">
        <authorList>
            <consortium name="RefSeq"/>
        </authorList>
    </citation>
    <scope>IDENTIFICATION</scope>
</reference>
<keyword evidence="2" id="KW-0472">Membrane</keyword>
<dbReference type="InterPro" id="IPR017853">
    <property type="entry name" value="GH"/>
</dbReference>
<dbReference type="GeneID" id="107274903"/>
<feature type="transmembrane region" description="Helical" evidence="2">
    <location>
        <begin position="579"/>
        <end position="601"/>
    </location>
</feature>
<evidence type="ECO:0000313" key="5">
    <source>
        <dbReference type="RefSeq" id="XP_015609952.1"/>
    </source>
</evidence>
<organism evidence="4 5">
    <name type="scientific">Cephus cinctus</name>
    <name type="common">Wheat stem sawfly</name>
    <dbReference type="NCBI Taxonomy" id="211228"/>
    <lineage>
        <taxon>Eukaryota</taxon>
        <taxon>Metazoa</taxon>
        <taxon>Ecdysozoa</taxon>
        <taxon>Arthropoda</taxon>
        <taxon>Hexapoda</taxon>
        <taxon>Insecta</taxon>
        <taxon>Pterygota</taxon>
        <taxon>Neoptera</taxon>
        <taxon>Endopterygota</taxon>
        <taxon>Hymenoptera</taxon>
        <taxon>Cephoidea</taxon>
        <taxon>Cephidae</taxon>
        <taxon>Cephus</taxon>
    </lineage>
</organism>
<evidence type="ECO:0000259" key="3">
    <source>
        <dbReference type="Pfam" id="PF03644"/>
    </source>
</evidence>
<dbReference type="Proteomes" id="UP000694920">
    <property type="component" value="Unplaced"/>
</dbReference>
<dbReference type="SUPFAM" id="SSF51445">
    <property type="entry name" value="(Trans)glycosidases"/>
    <property type="match status" value="1"/>
</dbReference>
<feature type="region of interest" description="Disordered" evidence="1">
    <location>
        <begin position="791"/>
        <end position="829"/>
    </location>
</feature>
<gene>
    <name evidence="5" type="primary">LOC107274903</name>
</gene>
<dbReference type="Gene3D" id="3.20.20.80">
    <property type="entry name" value="Glycosidases"/>
    <property type="match status" value="1"/>
</dbReference>
<dbReference type="InterPro" id="IPR005201">
    <property type="entry name" value="TIM_ENGase"/>
</dbReference>